<organism evidence="2 3">
    <name type="scientific">Flavobacterium bomense</name>
    <dbReference type="NCBI Taxonomy" id="2497483"/>
    <lineage>
        <taxon>Bacteria</taxon>
        <taxon>Pseudomonadati</taxon>
        <taxon>Bacteroidota</taxon>
        <taxon>Flavobacteriia</taxon>
        <taxon>Flavobacteriales</taxon>
        <taxon>Flavobacteriaceae</taxon>
        <taxon>Flavobacterium</taxon>
    </lineage>
</organism>
<keyword evidence="2" id="KW-0808">Transferase</keyword>
<dbReference type="Gene3D" id="3.40.50.150">
    <property type="entry name" value="Vaccinia Virus protein VP39"/>
    <property type="match status" value="1"/>
</dbReference>
<protein>
    <submittedName>
        <fullName evidence="2">FkbM family methyltransferase</fullName>
    </submittedName>
</protein>
<dbReference type="GO" id="GO:0008168">
    <property type="term" value="F:methyltransferase activity"/>
    <property type="evidence" value="ECO:0007669"/>
    <property type="project" value="UniProtKB-KW"/>
</dbReference>
<evidence type="ECO:0000313" key="2">
    <source>
        <dbReference type="EMBL" id="RTZ06491.1"/>
    </source>
</evidence>
<name>A0A432CPN3_9FLAO</name>
<evidence type="ECO:0000259" key="1">
    <source>
        <dbReference type="Pfam" id="PF05050"/>
    </source>
</evidence>
<dbReference type="Proteomes" id="UP000280825">
    <property type="component" value="Unassembled WGS sequence"/>
</dbReference>
<keyword evidence="2" id="KW-0489">Methyltransferase</keyword>
<keyword evidence="3" id="KW-1185">Reference proteome</keyword>
<dbReference type="AlphaFoldDB" id="A0A432CPN3"/>
<dbReference type="InterPro" id="IPR029063">
    <property type="entry name" value="SAM-dependent_MTases_sf"/>
</dbReference>
<dbReference type="GO" id="GO:0032259">
    <property type="term" value="P:methylation"/>
    <property type="evidence" value="ECO:0007669"/>
    <property type="project" value="UniProtKB-KW"/>
</dbReference>
<dbReference type="PANTHER" id="PTHR34203">
    <property type="entry name" value="METHYLTRANSFERASE, FKBM FAMILY PROTEIN"/>
    <property type="match status" value="1"/>
</dbReference>
<gene>
    <name evidence="2" type="ORF">EKL98_04385</name>
</gene>
<reference evidence="2 3" key="1">
    <citation type="submission" date="2018-12" db="EMBL/GenBank/DDBJ databases">
        <title>Flavobacterium sp. nov., isolated from glacier ice.</title>
        <authorList>
            <person name="Liu Q."/>
            <person name="Xin Y.-H."/>
        </authorList>
    </citation>
    <scope>NUCLEOTIDE SEQUENCE [LARGE SCALE GENOMIC DNA]</scope>
    <source>
        <strain evidence="2 3">RB1N8</strain>
    </source>
</reference>
<proteinExistence type="predicted"/>
<dbReference type="InterPro" id="IPR052514">
    <property type="entry name" value="SAM-dependent_MTase"/>
</dbReference>
<dbReference type="NCBIfam" id="TIGR01444">
    <property type="entry name" value="fkbM_fam"/>
    <property type="match status" value="1"/>
</dbReference>
<sequence length="262" mass="30493">MIKILKKYFKPPYYFLIGKKQGTNAIARFVPTEKEFLGKKLYIHDIASFNLCNEELFQLEMYKFKASRPNPCIIDCGANLGMSIIYFKQLYPNASIIAFEADEHIFGFLEKNVESFGYNDVELINKAVWNCDDTLSFIVEGGAGGRIEEETSKGKYKKVVCTSLKKYLKGRKVDFLKIDIEGAEFEVIKDCEDELKNIDYLFIEYHSMPDREQNLHKILKIVQKAGFSYHIKEAYTAKYPFIERNLNFGMDLQLNIFCYKTK</sequence>
<dbReference type="PANTHER" id="PTHR34203:SF15">
    <property type="entry name" value="SLL1173 PROTEIN"/>
    <property type="match status" value="1"/>
</dbReference>
<feature type="domain" description="Methyltransferase FkbM" evidence="1">
    <location>
        <begin position="75"/>
        <end position="229"/>
    </location>
</feature>
<dbReference type="RefSeq" id="WP_126561634.1">
    <property type="nucleotide sequence ID" value="NZ_RYDJ01000003.1"/>
</dbReference>
<accession>A0A432CPN3</accession>
<dbReference type="EMBL" id="RYDJ01000003">
    <property type="protein sequence ID" value="RTZ06491.1"/>
    <property type="molecule type" value="Genomic_DNA"/>
</dbReference>
<dbReference type="Pfam" id="PF05050">
    <property type="entry name" value="Methyltransf_21"/>
    <property type="match status" value="1"/>
</dbReference>
<dbReference type="InterPro" id="IPR006342">
    <property type="entry name" value="FkbM_mtfrase"/>
</dbReference>
<comment type="caution">
    <text evidence="2">The sequence shown here is derived from an EMBL/GenBank/DDBJ whole genome shotgun (WGS) entry which is preliminary data.</text>
</comment>
<evidence type="ECO:0000313" key="3">
    <source>
        <dbReference type="Proteomes" id="UP000280825"/>
    </source>
</evidence>
<dbReference type="SUPFAM" id="SSF53335">
    <property type="entry name" value="S-adenosyl-L-methionine-dependent methyltransferases"/>
    <property type="match status" value="1"/>
</dbReference>